<keyword evidence="6 7" id="KW-0472">Membrane</keyword>
<sequence>MNESERTRKIEETQIDLIEVFHLFLRKWWLIIGCLVLGVLVSGLYTKLLITPQYSATSTIYVLSKTTSITSVTDLQLGTQLTADFQMLAKSRTVVNEVIETSGMDLTYSELVSRMNVENPSETHMLKLTVTDPDPATAAKLSNAYAEVMTEQVADIMNTDKPNIAERAVEPTSPASPNFQKNVLMGGLAGAALACLLILVQYLMNDTIQTEEDVRKYLGLHTLAAMPLEKRRK</sequence>
<proteinExistence type="inferred from homology"/>
<dbReference type="EMBL" id="JAOQJU010000011">
    <property type="protein sequence ID" value="MCU6686937.1"/>
    <property type="molecule type" value="Genomic_DNA"/>
</dbReference>
<keyword evidence="3" id="KW-1003">Cell membrane</keyword>
<evidence type="ECO:0000256" key="5">
    <source>
        <dbReference type="ARBA" id="ARBA00022989"/>
    </source>
</evidence>
<evidence type="ECO:0000313" key="10">
    <source>
        <dbReference type="Proteomes" id="UP001652431"/>
    </source>
</evidence>
<organism evidence="9 10">
    <name type="scientific">Dorea acetigenes</name>
    <dbReference type="NCBI Taxonomy" id="2981787"/>
    <lineage>
        <taxon>Bacteria</taxon>
        <taxon>Bacillati</taxon>
        <taxon>Bacillota</taxon>
        <taxon>Clostridia</taxon>
        <taxon>Lachnospirales</taxon>
        <taxon>Lachnospiraceae</taxon>
        <taxon>Dorea</taxon>
    </lineage>
</organism>
<keyword evidence="4 7" id="KW-0812">Transmembrane</keyword>
<evidence type="ECO:0000256" key="3">
    <source>
        <dbReference type="ARBA" id="ARBA00022475"/>
    </source>
</evidence>
<comment type="caution">
    <text evidence="9">The sequence shown here is derived from an EMBL/GenBank/DDBJ whole genome shotgun (WGS) entry which is preliminary data.</text>
</comment>
<evidence type="ECO:0000256" key="6">
    <source>
        <dbReference type="ARBA" id="ARBA00023136"/>
    </source>
</evidence>
<feature type="domain" description="Polysaccharide chain length determinant N-terminal" evidence="8">
    <location>
        <begin position="14"/>
        <end position="100"/>
    </location>
</feature>
<accession>A0ABT2RNE1</accession>
<dbReference type="PANTHER" id="PTHR32309:SF13">
    <property type="entry name" value="FERRIC ENTEROBACTIN TRANSPORT PROTEIN FEPE"/>
    <property type="match status" value="1"/>
</dbReference>
<keyword evidence="10" id="KW-1185">Reference proteome</keyword>
<evidence type="ECO:0000256" key="7">
    <source>
        <dbReference type="SAM" id="Phobius"/>
    </source>
</evidence>
<evidence type="ECO:0000256" key="2">
    <source>
        <dbReference type="ARBA" id="ARBA00006683"/>
    </source>
</evidence>
<name>A0ABT2RNE1_9FIRM</name>
<dbReference type="PANTHER" id="PTHR32309">
    <property type="entry name" value="TYROSINE-PROTEIN KINASE"/>
    <property type="match status" value="1"/>
</dbReference>
<feature type="transmembrane region" description="Helical" evidence="7">
    <location>
        <begin position="183"/>
        <end position="204"/>
    </location>
</feature>
<feature type="transmembrane region" description="Helical" evidence="7">
    <location>
        <begin position="28"/>
        <end position="50"/>
    </location>
</feature>
<evidence type="ECO:0000259" key="8">
    <source>
        <dbReference type="Pfam" id="PF02706"/>
    </source>
</evidence>
<evidence type="ECO:0000313" key="9">
    <source>
        <dbReference type="EMBL" id="MCU6686937.1"/>
    </source>
</evidence>
<comment type="subcellular location">
    <subcellularLocation>
        <location evidence="1">Cell membrane</location>
        <topology evidence="1">Multi-pass membrane protein</topology>
    </subcellularLocation>
</comment>
<evidence type="ECO:0000256" key="4">
    <source>
        <dbReference type="ARBA" id="ARBA00022692"/>
    </source>
</evidence>
<dbReference type="Proteomes" id="UP001652431">
    <property type="component" value="Unassembled WGS sequence"/>
</dbReference>
<gene>
    <name evidence="9" type="ORF">OCV99_10325</name>
</gene>
<evidence type="ECO:0000256" key="1">
    <source>
        <dbReference type="ARBA" id="ARBA00004651"/>
    </source>
</evidence>
<dbReference type="InterPro" id="IPR003856">
    <property type="entry name" value="LPS_length_determ_N"/>
</dbReference>
<keyword evidence="5 7" id="KW-1133">Transmembrane helix</keyword>
<reference evidence="9 10" key="1">
    <citation type="journal article" date="2021" name="ISME Commun">
        <title>Automated analysis of genomic sequences facilitates high-throughput and comprehensive description of bacteria.</title>
        <authorList>
            <person name="Hitch T.C.A."/>
        </authorList>
    </citation>
    <scope>NUCLEOTIDE SEQUENCE [LARGE SCALE GENOMIC DNA]</scope>
    <source>
        <strain evidence="9 10">Sanger_03</strain>
    </source>
</reference>
<protein>
    <submittedName>
        <fullName evidence="9">Wzz/FepE/Etk N-terminal domain-containing protein</fullName>
    </submittedName>
</protein>
<comment type="similarity">
    <text evidence="2">Belongs to the CpsC/CapA family.</text>
</comment>
<dbReference type="InterPro" id="IPR050445">
    <property type="entry name" value="Bact_polysacc_biosynth/exp"/>
</dbReference>
<dbReference type="Pfam" id="PF02706">
    <property type="entry name" value="Wzz"/>
    <property type="match status" value="1"/>
</dbReference>
<dbReference type="RefSeq" id="WP_158370368.1">
    <property type="nucleotide sequence ID" value="NZ_JAOQJU010000011.1"/>
</dbReference>